<proteinExistence type="predicted"/>
<dbReference type="InterPro" id="IPR058517">
    <property type="entry name" value="DUF8204"/>
</dbReference>
<feature type="domain" description="DUF8204" evidence="1">
    <location>
        <begin position="38"/>
        <end position="128"/>
    </location>
</feature>
<dbReference type="EMBL" id="JAKUCV010000134">
    <property type="protein sequence ID" value="KAJ4851091.1"/>
    <property type="molecule type" value="Genomic_DNA"/>
</dbReference>
<reference evidence="2" key="1">
    <citation type="submission" date="2022-02" db="EMBL/GenBank/DDBJ databases">
        <authorList>
            <person name="Henning P.M."/>
            <person name="McCubbin A.G."/>
            <person name="Shore J.S."/>
        </authorList>
    </citation>
    <scope>NUCLEOTIDE SEQUENCE</scope>
    <source>
        <strain evidence="2">F60SS</strain>
        <tissue evidence="2">Leaves</tissue>
    </source>
</reference>
<comment type="caution">
    <text evidence="2">The sequence shown here is derived from an EMBL/GenBank/DDBJ whole genome shotgun (WGS) entry which is preliminary data.</text>
</comment>
<sequence length="170" mass="18756">MDRNREEEGGGKPDKKTLESVAKVLEKQQSQVRGEASKGKSCKGCLYYSSNLKSKGKNPRCIGIPRTLQQVVPNYVGKTEEEASKDGRALSEFYYACVGYSVFINKNRSTGKQASPGDLPLCVGLELLVDRRVNNTNKASTPAQVMVTNFLGLNLNLNYTSQRILQQMTS</sequence>
<evidence type="ECO:0000313" key="2">
    <source>
        <dbReference type="EMBL" id="KAJ4851091.1"/>
    </source>
</evidence>
<evidence type="ECO:0000259" key="1">
    <source>
        <dbReference type="Pfam" id="PF26631"/>
    </source>
</evidence>
<dbReference type="PANTHER" id="PTHR34566">
    <property type="entry name" value="ALTERED INHERITANCE OF MITOCHONDRIA PROTEIN"/>
    <property type="match status" value="1"/>
</dbReference>
<dbReference type="AlphaFoldDB" id="A0A9Q0GMT0"/>
<dbReference type="PANTHER" id="PTHR34566:SF2">
    <property type="entry name" value="ALTERED INHERITANCE OF MITOCHONDRIA PROTEIN"/>
    <property type="match status" value="1"/>
</dbReference>
<keyword evidence="3" id="KW-1185">Reference proteome</keyword>
<accession>A0A9Q0GMT0</accession>
<dbReference type="Proteomes" id="UP001141552">
    <property type="component" value="Unassembled WGS sequence"/>
</dbReference>
<protein>
    <recommendedName>
        <fullName evidence="1">DUF8204 domain-containing protein</fullName>
    </recommendedName>
</protein>
<dbReference type="Pfam" id="PF26631">
    <property type="entry name" value="DUF8204"/>
    <property type="match status" value="1"/>
</dbReference>
<dbReference type="OrthoDB" id="510712at2759"/>
<organism evidence="2 3">
    <name type="scientific">Turnera subulata</name>
    <dbReference type="NCBI Taxonomy" id="218843"/>
    <lineage>
        <taxon>Eukaryota</taxon>
        <taxon>Viridiplantae</taxon>
        <taxon>Streptophyta</taxon>
        <taxon>Embryophyta</taxon>
        <taxon>Tracheophyta</taxon>
        <taxon>Spermatophyta</taxon>
        <taxon>Magnoliopsida</taxon>
        <taxon>eudicotyledons</taxon>
        <taxon>Gunneridae</taxon>
        <taxon>Pentapetalae</taxon>
        <taxon>rosids</taxon>
        <taxon>fabids</taxon>
        <taxon>Malpighiales</taxon>
        <taxon>Passifloraceae</taxon>
        <taxon>Turnera</taxon>
    </lineage>
</organism>
<gene>
    <name evidence="2" type="ORF">Tsubulata_016167</name>
</gene>
<reference evidence="2" key="2">
    <citation type="journal article" date="2023" name="Plants (Basel)">
        <title>Annotation of the Turnera subulata (Passifloraceae) Draft Genome Reveals the S-Locus Evolved after the Divergence of Turneroideae from Passifloroideae in a Stepwise Manner.</title>
        <authorList>
            <person name="Henning P.M."/>
            <person name="Roalson E.H."/>
            <person name="Mir W."/>
            <person name="McCubbin A.G."/>
            <person name="Shore J.S."/>
        </authorList>
    </citation>
    <scope>NUCLEOTIDE SEQUENCE</scope>
    <source>
        <strain evidence="2">F60SS</strain>
    </source>
</reference>
<evidence type="ECO:0000313" key="3">
    <source>
        <dbReference type="Proteomes" id="UP001141552"/>
    </source>
</evidence>
<name>A0A9Q0GMT0_9ROSI</name>